<accession>A0A8B8BMR8</accession>
<dbReference type="AlphaFoldDB" id="A0A8B8BMR8"/>
<dbReference type="Proteomes" id="UP000694844">
    <property type="component" value="Chromosome 9"/>
</dbReference>
<name>A0A8B8BMR8_CRAVI</name>
<dbReference type="KEGG" id="cvn:111111495"/>
<keyword evidence="1" id="KW-0732">Signal</keyword>
<keyword evidence="2" id="KW-1185">Reference proteome</keyword>
<gene>
    <name evidence="3" type="primary">LOC111111495</name>
</gene>
<evidence type="ECO:0000256" key="1">
    <source>
        <dbReference type="SAM" id="SignalP"/>
    </source>
</evidence>
<organism evidence="2 3">
    <name type="scientific">Crassostrea virginica</name>
    <name type="common">Eastern oyster</name>
    <dbReference type="NCBI Taxonomy" id="6565"/>
    <lineage>
        <taxon>Eukaryota</taxon>
        <taxon>Metazoa</taxon>
        <taxon>Spiralia</taxon>
        <taxon>Lophotrochozoa</taxon>
        <taxon>Mollusca</taxon>
        <taxon>Bivalvia</taxon>
        <taxon>Autobranchia</taxon>
        <taxon>Pteriomorphia</taxon>
        <taxon>Ostreida</taxon>
        <taxon>Ostreoidea</taxon>
        <taxon>Ostreidae</taxon>
        <taxon>Crassostrea</taxon>
    </lineage>
</organism>
<dbReference type="GeneID" id="111111495"/>
<feature type="chain" id="PRO_5034025348" evidence="1">
    <location>
        <begin position="18"/>
        <end position="122"/>
    </location>
</feature>
<feature type="signal peptide" evidence="1">
    <location>
        <begin position="1"/>
        <end position="17"/>
    </location>
</feature>
<sequence length="122" mass="13521">MKTTAVVLVALVGIVCGRYNDYYYSNTGYPYGGSNYARGGGSSYPYPGSGYPLTGHGNDLDLPRYCSTLNCIIPACNVTRCPRYPFARCVGFCNDCVARFFYRGVNVTRYCRGQSPKPNKKY</sequence>
<proteinExistence type="predicted"/>
<reference evidence="3" key="1">
    <citation type="submission" date="2025-08" db="UniProtKB">
        <authorList>
            <consortium name="RefSeq"/>
        </authorList>
    </citation>
    <scope>IDENTIFICATION</scope>
    <source>
        <tissue evidence="3">Whole sample</tissue>
    </source>
</reference>
<evidence type="ECO:0000313" key="2">
    <source>
        <dbReference type="Proteomes" id="UP000694844"/>
    </source>
</evidence>
<protein>
    <submittedName>
        <fullName evidence="3">Uncharacterized protein LOC111111495</fullName>
    </submittedName>
</protein>
<dbReference type="RefSeq" id="XP_022304216.1">
    <property type="nucleotide sequence ID" value="XM_022448508.1"/>
</dbReference>
<dbReference type="OrthoDB" id="10611082at2759"/>
<evidence type="ECO:0000313" key="3">
    <source>
        <dbReference type="RefSeq" id="XP_022304216.1"/>
    </source>
</evidence>